<evidence type="ECO:0000256" key="1">
    <source>
        <dbReference type="ARBA" id="ARBA00005417"/>
    </source>
</evidence>
<protein>
    <submittedName>
        <fullName evidence="4">ABC transporter</fullName>
    </submittedName>
</protein>
<dbReference type="PANTHER" id="PTHR43117">
    <property type="entry name" value="OSMOPROTECTANT IMPORT ATP-BINDING PROTEIN OSMV"/>
    <property type="match status" value="1"/>
</dbReference>
<dbReference type="GO" id="GO:0005524">
    <property type="term" value="F:ATP binding"/>
    <property type="evidence" value="ECO:0007669"/>
    <property type="project" value="InterPro"/>
</dbReference>
<accession>A0A1C4EXD2</accession>
<dbReference type="AlphaFoldDB" id="A0A1C4EXD2"/>
<comment type="similarity">
    <text evidence="1">Belongs to the ABC transporter superfamily.</text>
</comment>
<evidence type="ECO:0000259" key="3">
    <source>
        <dbReference type="Pfam" id="PF00005"/>
    </source>
</evidence>
<evidence type="ECO:0000256" key="2">
    <source>
        <dbReference type="ARBA" id="ARBA00022448"/>
    </source>
</evidence>
<proteinExistence type="inferred from homology"/>
<gene>
    <name evidence="4" type="ORF">GA0061070_102816</name>
</gene>
<name>A0A1C4EXD2_9ENTR</name>
<dbReference type="Gene3D" id="3.40.50.300">
    <property type="entry name" value="P-loop containing nucleotide triphosphate hydrolases"/>
    <property type="match status" value="1"/>
</dbReference>
<dbReference type="InterPro" id="IPR003439">
    <property type="entry name" value="ABC_transporter-like_ATP-bd"/>
</dbReference>
<dbReference type="Proteomes" id="UP000198515">
    <property type="component" value="Unassembled WGS sequence"/>
</dbReference>
<dbReference type="PANTHER" id="PTHR43117:SF4">
    <property type="entry name" value="OSMOPROTECTANT IMPORT ATP-BINDING PROTEIN OSMV"/>
    <property type="match status" value="1"/>
</dbReference>
<evidence type="ECO:0000313" key="4">
    <source>
        <dbReference type="EMBL" id="SCC48277.1"/>
    </source>
</evidence>
<keyword evidence="5" id="KW-1185">Reference proteome</keyword>
<evidence type="ECO:0000313" key="5">
    <source>
        <dbReference type="Proteomes" id="UP000198515"/>
    </source>
</evidence>
<reference evidence="5" key="1">
    <citation type="submission" date="2016-08" db="EMBL/GenBank/DDBJ databases">
        <authorList>
            <person name="Varghese N."/>
            <person name="Submissions Spin"/>
        </authorList>
    </citation>
    <scope>NUCLEOTIDE SEQUENCE [LARGE SCALE GENOMIC DNA]</scope>
    <source>
        <strain evidence="5">REICA_142</strain>
    </source>
</reference>
<dbReference type="InterPro" id="IPR027417">
    <property type="entry name" value="P-loop_NTPase"/>
</dbReference>
<dbReference type="SUPFAM" id="SSF52540">
    <property type="entry name" value="P-loop containing nucleoside triphosphate hydrolases"/>
    <property type="match status" value="1"/>
</dbReference>
<dbReference type="Pfam" id="PF00005">
    <property type="entry name" value="ABC_tran"/>
    <property type="match status" value="1"/>
</dbReference>
<organism evidence="4 5">
    <name type="scientific">Kosakonia oryziphila</name>
    <dbReference type="NCBI Taxonomy" id="1005667"/>
    <lineage>
        <taxon>Bacteria</taxon>
        <taxon>Pseudomonadati</taxon>
        <taxon>Pseudomonadota</taxon>
        <taxon>Gammaproteobacteria</taxon>
        <taxon>Enterobacterales</taxon>
        <taxon>Enterobacteriaceae</taxon>
        <taxon>Kosakonia</taxon>
    </lineage>
</organism>
<dbReference type="EMBL" id="FMBC01000028">
    <property type="protein sequence ID" value="SCC48277.1"/>
    <property type="molecule type" value="Genomic_DNA"/>
</dbReference>
<keyword evidence="2" id="KW-0813">Transport</keyword>
<dbReference type="GO" id="GO:0016887">
    <property type="term" value="F:ATP hydrolysis activity"/>
    <property type="evidence" value="ECO:0007669"/>
    <property type="project" value="InterPro"/>
</dbReference>
<feature type="domain" description="ABC transporter" evidence="3">
    <location>
        <begin position="19"/>
        <end position="87"/>
    </location>
</feature>
<sequence length="93" mass="9878">MITFNNVTKHYDDGTVVVDGLNLVAPGGKNTVLVGPSGCGKTTSLRMINRLVEPSSGTILLNGESTAQMDVVQLRRRIGYVIQNAGLCTLFGI</sequence>